<keyword evidence="4 16" id="KW-0813">Transport</keyword>
<keyword evidence="8" id="KW-0479">Metal-binding</keyword>
<evidence type="ECO:0000256" key="6">
    <source>
        <dbReference type="ARBA" id="ARBA00022490"/>
    </source>
</evidence>
<dbReference type="GO" id="GO:0008564">
    <property type="term" value="F:protein-exporting ATPase activity"/>
    <property type="evidence" value="ECO:0007669"/>
    <property type="project" value="UniProtKB-EC"/>
</dbReference>
<accession>A0A316H4E5</accession>
<organism evidence="22 23">
    <name type="scientific">Mucilaginibacter oryzae</name>
    <dbReference type="NCBI Taxonomy" id="468058"/>
    <lineage>
        <taxon>Bacteria</taxon>
        <taxon>Pseudomonadati</taxon>
        <taxon>Bacteroidota</taxon>
        <taxon>Sphingobacteriia</taxon>
        <taxon>Sphingobacteriales</taxon>
        <taxon>Sphingobacteriaceae</taxon>
        <taxon>Mucilaginibacter</taxon>
    </lineage>
</organism>
<dbReference type="GO" id="GO:0065002">
    <property type="term" value="P:intracellular protein transmembrane transport"/>
    <property type="evidence" value="ECO:0007669"/>
    <property type="project" value="UniProtKB-UniRule"/>
</dbReference>
<evidence type="ECO:0000256" key="17">
    <source>
        <dbReference type="RuleBase" id="RU003874"/>
    </source>
</evidence>
<keyword evidence="11 16" id="KW-0067">ATP-binding</keyword>
<keyword evidence="6 16" id="KW-0963">Cytoplasm</keyword>
<dbReference type="PANTHER" id="PTHR30612">
    <property type="entry name" value="SECA INNER MEMBRANE COMPONENT OF SEC PROTEIN SECRETION SYSTEM"/>
    <property type="match status" value="1"/>
</dbReference>
<feature type="binding site" evidence="16">
    <location>
        <position position="176"/>
    </location>
    <ligand>
        <name>ATP</name>
        <dbReference type="ChEBI" id="CHEBI:30616"/>
    </ligand>
</feature>
<dbReference type="InterPro" id="IPR027417">
    <property type="entry name" value="P-loop_NTPase"/>
</dbReference>
<dbReference type="EMBL" id="QGHA01000008">
    <property type="protein sequence ID" value="PWK75317.1"/>
    <property type="molecule type" value="Genomic_DNA"/>
</dbReference>
<dbReference type="GO" id="GO:0005886">
    <property type="term" value="C:plasma membrane"/>
    <property type="evidence" value="ECO:0007669"/>
    <property type="project" value="UniProtKB-SubCell"/>
</dbReference>
<dbReference type="GO" id="GO:0005829">
    <property type="term" value="C:cytosol"/>
    <property type="evidence" value="ECO:0007669"/>
    <property type="project" value="TreeGrafter"/>
</dbReference>
<keyword evidence="14 16" id="KW-0811">Translocation</keyword>
<dbReference type="Pfam" id="PF21090">
    <property type="entry name" value="P-loop_SecA"/>
    <property type="match status" value="2"/>
</dbReference>
<dbReference type="PROSITE" id="PS51196">
    <property type="entry name" value="SECA_MOTOR_DEAD"/>
    <property type="match status" value="1"/>
</dbReference>
<dbReference type="SUPFAM" id="SSF81886">
    <property type="entry name" value="Helical scaffold and wing domains of SecA"/>
    <property type="match status" value="1"/>
</dbReference>
<evidence type="ECO:0000256" key="13">
    <source>
        <dbReference type="ARBA" id="ARBA00022967"/>
    </source>
</evidence>
<dbReference type="InterPro" id="IPR036670">
    <property type="entry name" value="SecA_X-link_sf"/>
</dbReference>
<dbReference type="InterPro" id="IPR036266">
    <property type="entry name" value="SecA_Wing/Scaffold_sf"/>
</dbReference>
<dbReference type="CDD" id="cd17928">
    <property type="entry name" value="DEXDc_SecA"/>
    <property type="match status" value="1"/>
</dbReference>
<feature type="domain" description="SecA family profile" evidence="21">
    <location>
        <begin position="2"/>
        <end position="772"/>
    </location>
</feature>
<feature type="domain" description="Helicase ATP-binding" evidence="19">
    <location>
        <begin position="178"/>
        <end position="337"/>
    </location>
</feature>
<comment type="catalytic activity">
    <reaction evidence="16">
        <text>ATP + H2O + cellular proteinSide 1 = ADP + phosphate + cellular proteinSide 2.</text>
        <dbReference type="EC" id="7.4.2.8"/>
    </reaction>
</comment>
<dbReference type="RefSeq" id="WP_109609268.1">
    <property type="nucleotide sequence ID" value="NZ_QGHA01000008.1"/>
</dbReference>
<evidence type="ECO:0000259" key="19">
    <source>
        <dbReference type="PROSITE" id="PS51192"/>
    </source>
</evidence>
<comment type="subunit">
    <text evidence="16">Monomer and homodimer. Part of the essential Sec protein translocation apparatus which comprises SecA, SecYEG and auxiliary proteins SecDF. Other proteins may also be involved.</text>
</comment>
<keyword evidence="5 16" id="KW-1003">Cell membrane</keyword>
<evidence type="ECO:0000256" key="10">
    <source>
        <dbReference type="ARBA" id="ARBA00022833"/>
    </source>
</evidence>
<evidence type="ECO:0000256" key="4">
    <source>
        <dbReference type="ARBA" id="ARBA00022448"/>
    </source>
</evidence>
<evidence type="ECO:0000256" key="7">
    <source>
        <dbReference type="ARBA" id="ARBA00022519"/>
    </source>
</evidence>
<dbReference type="Pfam" id="PF02810">
    <property type="entry name" value="SEC-C"/>
    <property type="match status" value="1"/>
</dbReference>
<evidence type="ECO:0000256" key="3">
    <source>
        <dbReference type="ARBA" id="ARBA00007650"/>
    </source>
</evidence>
<comment type="subcellular location">
    <subcellularLocation>
        <location evidence="16">Cell membrane</location>
        <topology evidence="16">Peripheral membrane protein</topology>
        <orientation evidence="16">Cytoplasmic side</orientation>
    </subcellularLocation>
    <subcellularLocation>
        <location evidence="2 16">Cytoplasm</location>
    </subcellularLocation>
    <text evidence="16">Distribution is 50-50.</text>
</comment>
<keyword evidence="7" id="KW-0997">Cell inner membrane</keyword>
<evidence type="ECO:0000259" key="20">
    <source>
        <dbReference type="PROSITE" id="PS51194"/>
    </source>
</evidence>
<dbReference type="InterPro" id="IPR011116">
    <property type="entry name" value="SecA_Wing/Scaffold"/>
</dbReference>
<dbReference type="PROSITE" id="PS01312">
    <property type="entry name" value="SECA"/>
    <property type="match status" value="1"/>
</dbReference>
<evidence type="ECO:0000256" key="9">
    <source>
        <dbReference type="ARBA" id="ARBA00022741"/>
    </source>
</evidence>
<dbReference type="CDD" id="cd18803">
    <property type="entry name" value="SF2_C_secA"/>
    <property type="match status" value="1"/>
</dbReference>
<evidence type="ECO:0000256" key="12">
    <source>
        <dbReference type="ARBA" id="ARBA00022927"/>
    </source>
</evidence>
<dbReference type="InterPro" id="IPR004027">
    <property type="entry name" value="SEC_C_motif"/>
</dbReference>
<evidence type="ECO:0000256" key="5">
    <source>
        <dbReference type="ARBA" id="ARBA00022475"/>
    </source>
</evidence>
<dbReference type="InterPro" id="IPR001650">
    <property type="entry name" value="Helicase_C-like"/>
</dbReference>
<dbReference type="InterPro" id="IPR011130">
    <property type="entry name" value="SecA_preprotein_X-link_dom"/>
</dbReference>
<evidence type="ECO:0000256" key="16">
    <source>
        <dbReference type="HAMAP-Rule" id="MF_01382"/>
    </source>
</evidence>
<dbReference type="Gene3D" id="3.10.450.50">
    <property type="match status" value="1"/>
</dbReference>
<keyword evidence="12 16" id="KW-0653">Protein transport</keyword>
<evidence type="ECO:0000256" key="8">
    <source>
        <dbReference type="ARBA" id="ARBA00022723"/>
    </source>
</evidence>
<evidence type="ECO:0000256" key="2">
    <source>
        <dbReference type="ARBA" id="ARBA00004496"/>
    </source>
</evidence>
<dbReference type="AlphaFoldDB" id="A0A316H4E5"/>
<evidence type="ECO:0000256" key="18">
    <source>
        <dbReference type="SAM" id="MobiDB-lite"/>
    </source>
</evidence>
<dbReference type="SUPFAM" id="SSF52540">
    <property type="entry name" value="P-loop containing nucleoside triphosphate hydrolases"/>
    <property type="match status" value="2"/>
</dbReference>
<dbReference type="PANTHER" id="PTHR30612:SF0">
    <property type="entry name" value="CHLOROPLAST PROTEIN-TRANSPORTING ATPASE"/>
    <property type="match status" value="1"/>
</dbReference>
<comment type="function">
    <text evidence="16">Part of the Sec protein translocase complex. Interacts with the SecYEG preprotein conducting channel. Has a central role in coupling the hydrolysis of ATP to the transfer of proteins into and across the cell membrane, serving as an ATP-driven molecular motor driving the stepwise translocation of polypeptide chains across the membrane.</text>
</comment>
<evidence type="ECO:0000256" key="11">
    <source>
        <dbReference type="ARBA" id="ARBA00022840"/>
    </source>
</evidence>
<keyword evidence="15 16" id="KW-0472">Membrane</keyword>
<comment type="similarity">
    <text evidence="3 16 17">Belongs to the SecA family.</text>
</comment>
<dbReference type="GO" id="GO:0005524">
    <property type="term" value="F:ATP binding"/>
    <property type="evidence" value="ECO:0007669"/>
    <property type="project" value="UniProtKB-UniRule"/>
</dbReference>
<protein>
    <recommendedName>
        <fullName evidence="16 17">Protein translocase subunit SecA</fullName>
        <ecNumber evidence="16">7.4.2.8</ecNumber>
    </recommendedName>
</protein>
<feature type="domain" description="Helicase C-terminal" evidence="20">
    <location>
        <begin position="612"/>
        <end position="788"/>
    </location>
</feature>
<dbReference type="Gene3D" id="3.40.50.300">
    <property type="entry name" value="P-loop containing nucleotide triphosphate hydrolases"/>
    <property type="match status" value="2"/>
</dbReference>
<dbReference type="GO" id="GO:0031522">
    <property type="term" value="C:cell envelope Sec protein transport complex"/>
    <property type="evidence" value="ECO:0007669"/>
    <property type="project" value="TreeGrafter"/>
</dbReference>
<feature type="binding site" evidence="16">
    <location>
        <begin position="194"/>
        <end position="198"/>
    </location>
    <ligand>
        <name>ATP</name>
        <dbReference type="ChEBI" id="CHEBI:30616"/>
    </ligand>
</feature>
<comment type="cofactor">
    <cofactor evidence="1">
        <name>Zn(2+)</name>
        <dbReference type="ChEBI" id="CHEBI:29105"/>
    </cofactor>
</comment>
<dbReference type="PRINTS" id="PR00906">
    <property type="entry name" value="SECA"/>
</dbReference>
<keyword evidence="9 16" id="KW-0547">Nucleotide-binding</keyword>
<dbReference type="InterPro" id="IPR011115">
    <property type="entry name" value="SecA_DEAD"/>
</dbReference>
<sequence>MLNFISKLFGSKSERDVKSIQPIVEKIKAEYAKLGSLSNDELRAKTIYFKDTIAQGLSGIDSEIQAIKDRTENELDMDVAEKVELYTQLDKLEKDRNKELEDILMNILPEAFAVVKETASRLAANPSLEVTATDFDRQLAARKPNVTIKGDKAIHSSTWIAAGNEVTWNMVHYDVQLIGGTVLHQGKIAEMATGEGKTLVATLPAYLNALAGQGVHIVTVNDYLARRDSEWMGPLYEFHGLSVDCIDKHEPNSEARRAAYMADITFGTNNEFGFDYLRDNMTRSPEELVQRKLHFAMVDEVDSVLVDDARTPLIISGPIPRGDEHEFYELKPRIERLVNAQKNYINGVLNEAKKAINAGDTDVEGGGLALLRAYRGLPKNKALIKFLSEGGNRTILQKVENHYMQDQSKEMPKVDAELFFVIDEKNNSVELSEKGIELITASGEDPHFFVMPDVGTEVAEIEKSNLSAEEKIARKDELMRDFSIKSERIHSVNQLLKAYTLFEKDTEYILDEGKVKIVDEQTGRVLDGRRYSDGLHQAIEAKENVKVEDATQTFATITLQNYFRMYHKLCGMTGTAVTEAGEFWEIYKLDVVEIPTNTPITRDDRQDLVYRTVREKYNAVAEEIVKLTQAGRPVLVGTTSVEISELLSRMLKLRGIKHNVLNAKLHQKEADIVAEAGKAGTVTIATNMAGRGTDIKLGPGVKEAGGLAIVGTERHESRRVDRQLRGRSGRQGDPGSSQFFVSLEDNLMRLFGSERISNLMVRMGIEEGEVIQHSMISKSIERAQKKVEENNFGIRKRLLEYDDVMNSQRTVIYTKRKNALFGDRLDVDLSNTIFDVVEDIVTEYKESNNFEGFQLEIIRLFSVDVDFGADVFASKSAATLTDEVFHGVMEFYKRKQEAIAQQAYPVIKDVYDTRGEYIENIVVPFSDGIHGIQVAVPLKKAVENHGHEVFKSFEKNVTLYLIDDAWKEHLREMDELKQSVQNAVYEQKDPLLVYKFEAFELFRGMLANVNKEIVSFLFRGGIPVQQQPEEVREARPEPKMDLRKMKTTKAEVVAENNGVPVDDFPQEAQKVTPVRVENKIGRNDPCPCGSGKKYKNCHGVGQN</sequence>
<dbReference type="GO" id="GO:0043952">
    <property type="term" value="P:protein transport by the Sec complex"/>
    <property type="evidence" value="ECO:0007669"/>
    <property type="project" value="TreeGrafter"/>
</dbReference>
<proteinExistence type="inferred from homology"/>
<dbReference type="NCBIfam" id="TIGR00963">
    <property type="entry name" value="secA"/>
    <property type="match status" value="1"/>
</dbReference>
<feature type="binding site" evidence="16">
    <location>
        <position position="694"/>
    </location>
    <ligand>
        <name>ATP</name>
        <dbReference type="ChEBI" id="CHEBI:30616"/>
    </ligand>
</feature>
<dbReference type="SUPFAM" id="SSF81767">
    <property type="entry name" value="Pre-protein crosslinking domain of SecA"/>
    <property type="match status" value="1"/>
</dbReference>
<dbReference type="Gene3D" id="3.90.1440.10">
    <property type="entry name" value="SecA, preprotein cross-linking domain"/>
    <property type="match status" value="1"/>
</dbReference>
<dbReference type="Pfam" id="PF07517">
    <property type="entry name" value="SecA_DEAD"/>
    <property type="match status" value="1"/>
</dbReference>
<dbReference type="PROSITE" id="PS51192">
    <property type="entry name" value="HELICASE_ATP_BIND_1"/>
    <property type="match status" value="1"/>
</dbReference>
<dbReference type="SMART" id="SM00958">
    <property type="entry name" value="SecA_PP_bind"/>
    <property type="match status" value="1"/>
</dbReference>
<dbReference type="InterPro" id="IPR014001">
    <property type="entry name" value="Helicase_ATP-bd"/>
</dbReference>
<dbReference type="NCBIfam" id="NF009536">
    <property type="entry name" value="PRK12901.1"/>
    <property type="match status" value="1"/>
</dbReference>
<dbReference type="GO" id="GO:0006605">
    <property type="term" value="P:protein targeting"/>
    <property type="evidence" value="ECO:0007669"/>
    <property type="project" value="UniProtKB-UniRule"/>
</dbReference>
<keyword evidence="13 16" id="KW-1278">Translocase</keyword>
<dbReference type="InterPro" id="IPR044722">
    <property type="entry name" value="SecA_SF2_C"/>
</dbReference>
<dbReference type="Gene3D" id="1.10.3060.10">
    <property type="entry name" value="Helical scaffold and wing domains of SecA"/>
    <property type="match status" value="1"/>
</dbReference>
<dbReference type="GO" id="GO:0017038">
    <property type="term" value="P:protein import"/>
    <property type="evidence" value="ECO:0007669"/>
    <property type="project" value="InterPro"/>
</dbReference>
<feature type="region of interest" description="Disordered" evidence="18">
    <location>
        <begin position="1079"/>
        <end position="1103"/>
    </location>
</feature>
<comment type="caution">
    <text evidence="22">The sequence shown here is derived from an EMBL/GenBank/DDBJ whole genome shotgun (WGS) entry which is preliminary data.</text>
</comment>
<dbReference type="Proteomes" id="UP000245678">
    <property type="component" value="Unassembled WGS sequence"/>
</dbReference>
<keyword evidence="23" id="KW-1185">Reference proteome</keyword>
<dbReference type="GO" id="GO:0046872">
    <property type="term" value="F:metal ion binding"/>
    <property type="evidence" value="ECO:0007669"/>
    <property type="project" value="UniProtKB-KW"/>
</dbReference>
<evidence type="ECO:0000313" key="22">
    <source>
        <dbReference type="EMBL" id="PWK75317.1"/>
    </source>
</evidence>
<reference evidence="22 23" key="1">
    <citation type="submission" date="2018-05" db="EMBL/GenBank/DDBJ databases">
        <title>Genomic Encyclopedia of Archaeal and Bacterial Type Strains, Phase II (KMG-II): from individual species to whole genera.</title>
        <authorList>
            <person name="Goeker M."/>
        </authorList>
    </citation>
    <scope>NUCLEOTIDE SEQUENCE [LARGE SCALE GENOMIC DNA]</scope>
    <source>
        <strain evidence="22 23">DSM 19975</strain>
    </source>
</reference>
<evidence type="ECO:0000313" key="23">
    <source>
        <dbReference type="Proteomes" id="UP000245678"/>
    </source>
</evidence>
<dbReference type="InterPro" id="IPR020937">
    <property type="entry name" value="SecA_CS"/>
</dbReference>
<evidence type="ECO:0000259" key="21">
    <source>
        <dbReference type="PROSITE" id="PS51196"/>
    </source>
</evidence>
<dbReference type="Pfam" id="PF07516">
    <property type="entry name" value="SecA_SW"/>
    <property type="match status" value="1"/>
</dbReference>
<gene>
    <name evidence="16" type="primary">secA</name>
    <name evidence="22" type="ORF">LX99_03810</name>
</gene>
<dbReference type="PROSITE" id="PS51194">
    <property type="entry name" value="HELICASE_CTER"/>
    <property type="match status" value="1"/>
</dbReference>
<evidence type="ECO:0000256" key="14">
    <source>
        <dbReference type="ARBA" id="ARBA00023010"/>
    </source>
</evidence>
<dbReference type="InterPro" id="IPR014018">
    <property type="entry name" value="SecA_motor_DEAD"/>
</dbReference>
<dbReference type="InterPro" id="IPR000185">
    <property type="entry name" value="SecA"/>
</dbReference>
<evidence type="ECO:0000256" key="1">
    <source>
        <dbReference type="ARBA" id="ARBA00001947"/>
    </source>
</evidence>
<dbReference type="Pfam" id="PF01043">
    <property type="entry name" value="SecA_PP_bind"/>
    <property type="match status" value="1"/>
</dbReference>
<dbReference type="FunFam" id="3.40.50.300:FF:000246">
    <property type="entry name" value="Preprotein translocase subunit SecA"/>
    <property type="match status" value="1"/>
</dbReference>
<dbReference type="FunFam" id="3.40.50.300:FF:000694">
    <property type="entry name" value="Preprotein translocase subunit SecA"/>
    <property type="match status" value="1"/>
</dbReference>
<dbReference type="EC" id="7.4.2.8" evidence="16"/>
<dbReference type="HAMAP" id="MF_01382">
    <property type="entry name" value="SecA"/>
    <property type="match status" value="1"/>
</dbReference>
<dbReference type="SMART" id="SM00490">
    <property type="entry name" value="HELICc"/>
    <property type="match status" value="1"/>
</dbReference>
<evidence type="ECO:0000256" key="15">
    <source>
        <dbReference type="ARBA" id="ARBA00023136"/>
    </source>
</evidence>
<dbReference type="SMART" id="SM00957">
    <property type="entry name" value="SecA_DEAD"/>
    <property type="match status" value="1"/>
</dbReference>
<keyword evidence="10" id="KW-0862">Zinc</keyword>
<feature type="region of interest" description="Disordered" evidence="18">
    <location>
        <begin position="716"/>
        <end position="737"/>
    </location>
</feature>
<name>A0A316H4E5_9SPHI</name>